<dbReference type="PANTHER" id="PTHR46344">
    <property type="entry name" value="OS02G0202900 PROTEIN"/>
    <property type="match status" value="1"/>
</dbReference>
<dbReference type="Gene3D" id="2.120.10.80">
    <property type="entry name" value="Kelch-type beta propeller"/>
    <property type="match status" value="2"/>
</dbReference>
<dbReference type="Proteomes" id="UP001321473">
    <property type="component" value="Unassembled WGS sequence"/>
</dbReference>
<evidence type="ECO:0000313" key="3">
    <source>
        <dbReference type="EMBL" id="KAK8765983.1"/>
    </source>
</evidence>
<keyword evidence="2" id="KW-0677">Repeat</keyword>
<organism evidence="3 4">
    <name type="scientific">Amblyomma americanum</name>
    <name type="common">Lone star tick</name>
    <dbReference type="NCBI Taxonomy" id="6943"/>
    <lineage>
        <taxon>Eukaryota</taxon>
        <taxon>Metazoa</taxon>
        <taxon>Ecdysozoa</taxon>
        <taxon>Arthropoda</taxon>
        <taxon>Chelicerata</taxon>
        <taxon>Arachnida</taxon>
        <taxon>Acari</taxon>
        <taxon>Parasitiformes</taxon>
        <taxon>Ixodida</taxon>
        <taxon>Ixodoidea</taxon>
        <taxon>Ixodidae</taxon>
        <taxon>Amblyomminae</taxon>
        <taxon>Amblyomma</taxon>
    </lineage>
</organism>
<dbReference type="SUPFAM" id="SSF50965">
    <property type="entry name" value="Galactose oxidase, central domain"/>
    <property type="match status" value="1"/>
</dbReference>
<reference evidence="3 4" key="1">
    <citation type="journal article" date="2023" name="Arcadia Sci">
        <title>De novo assembly of a long-read Amblyomma americanum tick genome.</title>
        <authorList>
            <person name="Chou S."/>
            <person name="Poskanzer K.E."/>
            <person name="Rollins M."/>
            <person name="Thuy-Boun P.S."/>
        </authorList>
    </citation>
    <scope>NUCLEOTIDE SEQUENCE [LARGE SCALE GENOMIC DNA]</scope>
    <source>
        <strain evidence="3">F_SG_1</strain>
        <tissue evidence="3">Salivary glands</tissue>
    </source>
</reference>
<evidence type="ECO:0000313" key="4">
    <source>
        <dbReference type="Proteomes" id="UP001321473"/>
    </source>
</evidence>
<dbReference type="InterPro" id="IPR011043">
    <property type="entry name" value="Gal_Oxase/kelch_b-propeller"/>
</dbReference>
<name>A0AAQ4DU43_AMBAM</name>
<dbReference type="AlphaFoldDB" id="A0AAQ4DU43"/>
<evidence type="ECO:0000256" key="1">
    <source>
        <dbReference type="ARBA" id="ARBA00022441"/>
    </source>
</evidence>
<protein>
    <submittedName>
        <fullName evidence="3">Uncharacterized protein</fullName>
    </submittedName>
</protein>
<dbReference type="Pfam" id="PF01344">
    <property type="entry name" value="Kelch_1"/>
    <property type="match status" value="3"/>
</dbReference>
<evidence type="ECO:0000256" key="2">
    <source>
        <dbReference type="ARBA" id="ARBA00022737"/>
    </source>
</evidence>
<dbReference type="InterPro" id="IPR015915">
    <property type="entry name" value="Kelch-typ_b-propeller"/>
</dbReference>
<comment type="caution">
    <text evidence="3">The sequence shown here is derived from an EMBL/GenBank/DDBJ whole genome shotgun (WGS) entry which is preliminary data.</text>
</comment>
<accession>A0AAQ4DU43</accession>
<sequence length="210" mass="23473">MREYLRTLDSYDLDRCEWRNHSSMNVPRAYVAAAALGEHIYAVGGHTDFHQYAARVGQFLALVSAAGTERTSSAERYSPHTNQWTMIARMSRRRSDGSACAFKVLRSEPGLPLCWRKMPRLNTPRSTFAVAQLGGDLYVIGGFNGTSLISDVERYTPGDICWYRITPLNQPVSALSGCAVTGVELMRKFSARVPQYDLEGYMDPPSVRIP</sequence>
<gene>
    <name evidence="3" type="ORF">V5799_007237</name>
</gene>
<dbReference type="PANTHER" id="PTHR46344:SF27">
    <property type="entry name" value="KELCH REPEAT SUPERFAMILY PROTEIN"/>
    <property type="match status" value="1"/>
</dbReference>
<keyword evidence="4" id="KW-1185">Reference proteome</keyword>
<dbReference type="SMART" id="SM00612">
    <property type="entry name" value="Kelch"/>
    <property type="match status" value="3"/>
</dbReference>
<proteinExistence type="predicted"/>
<dbReference type="EMBL" id="JARKHS020026822">
    <property type="protein sequence ID" value="KAK8765983.1"/>
    <property type="molecule type" value="Genomic_DNA"/>
</dbReference>
<dbReference type="InterPro" id="IPR006652">
    <property type="entry name" value="Kelch_1"/>
</dbReference>
<keyword evidence="1" id="KW-0880">Kelch repeat</keyword>